<proteinExistence type="predicted"/>
<keyword evidence="1" id="KW-1133">Transmembrane helix</keyword>
<reference evidence="2 3" key="1">
    <citation type="submission" date="2017-04" db="EMBL/GenBank/DDBJ databases">
        <authorList>
            <person name="Afonso C.L."/>
            <person name="Miller P.J."/>
            <person name="Scott M.A."/>
            <person name="Spackman E."/>
            <person name="Goraichik I."/>
            <person name="Dimitrov K.M."/>
            <person name="Suarez D.L."/>
            <person name="Swayne D.E."/>
        </authorList>
    </citation>
    <scope>NUCLEOTIDE SEQUENCE [LARGE SCALE GENOMIC DNA]</scope>
    <source>
        <strain evidence="2 3">DSM 43828</strain>
    </source>
</reference>
<dbReference type="Proteomes" id="UP000192674">
    <property type="component" value="Unassembled WGS sequence"/>
</dbReference>
<name>A0A1Y5WYU4_KIBAR</name>
<accession>A0A1Y5WYU4</accession>
<feature type="transmembrane region" description="Helical" evidence="1">
    <location>
        <begin position="52"/>
        <end position="72"/>
    </location>
</feature>
<gene>
    <name evidence="2" type="ORF">SAMN05661093_00819</name>
</gene>
<dbReference type="EMBL" id="FWXV01000001">
    <property type="protein sequence ID" value="SMC59975.1"/>
    <property type="molecule type" value="Genomic_DNA"/>
</dbReference>
<keyword evidence="1" id="KW-0472">Membrane</keyword>
<evidence type="ECO:0000313" key="3">
    <source>
        <dbReference type="Proteomes" id="UP000192674"/>
    </source>
</evidence>
<evidence type="ECO:0000256" key="1">
    <source>
        <dbReference type="SAM" id="Phobius"/>
    </source>
</evidence>
<evidence type="ECO:0008006" key="4">
    <source>
        <dbReference type="Google" id="ProtNLM"/>
    </source>
</evidence>
<evidence type="ECO:0000313" key="2">
    <source>
        <dbReference type="EMBL" id="SMC59975.1"/>
    </source>
</evidence>
<sequence>MRRGKNRQSRPVDGGRLATGLTVVAAFGFVLLMPPLLSAFSTGGQIFGLPVVWVYLFVVWAVIIGVVAVLVGKSG</sequence>
<keyword evidence="1" id="KW-0812">Transmembrane</keyword>
<dbReference type="RefSeq" id="WP_033394036.1">
    <property type="nucleotide sequence ID" value="NZ_FWXV01000001.1"/>
</dbReference>
<organism evidence="2 3">
    <name type="scientific">Kibdelosporangium aridum</name>
    <dbReference type="NCBI Taxonomy" id="2030"/>
    <lineage>
        <taxon>Bacteria</taxon>
        <taxon>Bacillati</taxon>
        <taxon>Actinomycetota</taxon>
        <taxon>Actinomycetes</taxon>
        <taxon>Pseudonocardiales</taxon>
        <taxon>Pseudonocardiaceae</taxon>
        <taxon>Kibdelosporangium</taxon>
    </lineage>
</organism>
<dbReference type="AlphaFoldDB" id="A0A1Y5WYU4"/>
<protein>
    <recommendedName>
        <fullName evidence="4">DUF3311 domain-containing protein</fullName>
    </recommendedName>
</protein>
<keyword evidence="3" id="KW-1185">Reference proteome</keyword>
<feature type="transmembrane region" description="Helical" evidence="1">
    <location>
        <begin position="21"/>
        <end position="40"/>
    </location>
</feature>